<accession>A0A933MHY4</accession>
<dbReference type="InterPro" id="IPR036866">
    <property type="entry name" value="RibonucZ/Hydroxyglut_hydro"/>
</dbReference>
<name>A0A933MHY4_UNCT6</name>
<organism evidence="2 3">
    <name type="scientific">candidate division TA06 bacterium</name>
    <dbReference type="NCBI Taxonomy" id="2250710"/>
    <lineage>
        <taxon>Bacteria</taxon>
        <taxon>Bacteria division TA06</taxon>
    </lineage>
</organism>
<sequence>MQITHYGVRGSIPAPGKDTVGFGGNTTCVEVVTSKGQRLIIDCGTGIRKLGLNLLKEKDIPEIPIFVTHVHWDHIQGLPFFLPIYMSRFKIRFLGAKESFGRLYSTLYDQMDGYVFPAKLQEVQSNINYQVVDDDEGFNLGQIHCDIIRNNHPVPTYGVKIHDNGKTFCFLTDNELKIDKPQTEYKRFVEFCGGADLLIHDAQYTEDDMEKTRGWGHSTFLEVIKLAEDAGVKSLGFHHHDPERNDRQLEQIIGEIKANTKIHIFGAREGEKLEI</sequence>
<protein>
    <submittedName>
        <fullName evidence="2">MBL fold metallo-hydrolase</fullName>
    </submittedName>
</protein>
<dbReference type="Gene3D" id="3.60.15.10">
    <property type="entry name" value="Ribonuclease Z/Hydroxyacylglutathione hydrolase-like"/>
    <property type="match status" value="1"/>
</dbReference>
<dbReference type="AlphaFoldDB" id="A0A933MHY4"/>
<reference evidence="2" key="1">
    <citation type="submission" date="2020-07" db="EMBL/GenBank/DDBJ databases">
        <title>Huge and variable diversity of episymbiotic CPR bacteria and DPANN archaea in groundwater ecosystems.</title>
        <authorList>
            <person name="He C.Y."/>
            <person name="Keren R."/>
            <person name="Whittaker M."/>
            <person name="Farag I.F."/>
            <person name="Doudna J."/>
            <person name="Cate J.H.D."/>
            <person name="Banfield J.F."/>
        </authorList>
    </citation>
    <scope>NUCLEOTIDE SEQUENCE</scope>
    <source>
        <strain evidence="2">NC_groundwater_1520_Pr4_B-0.1um_53_5</strain>
    </source>
</reference>
<dbReference type="SUPFAM" id="SSF56281">
    <property type="entry name" value="Metallo-hydrolase/oxidoreductase"/>
    <property type="match status" value="1"/>
</dbReference>
<comment type="caution">
    <text evidence="2">The sequence shown here is derived from an EMBL/GenBank/DDBJ whole genome shotgun (WGS) entry which is preliminary data.</text>
</comment>
<dbReference type="PANTHER" id="PTHR42663:SF4">
    <property type="entry name" value="SLL1036 PROTEIN"/>
    <property type="match status" value="1"/>
</dbReference>
<evidence type="ECO:0000259" key="1">
    <source>
        <dbReference type="Pfam" id="PF12706"/>
    </source>
</evidence>
<proteinExistence type="predicted"/>
<dbReference type="Pfam" id="PF12706">
    <property type="entry name" value="Lactamase_B_2"/>
    <property type="match status" value="1"/>
</dbReference>
<evidence type="ECO:0000313" key="2">
    <source>
        <dbReference type="EMBL" id="MBI4726557.1"/>
    </source>
</evidence>
<dbReference type="EMBL" id="JACQXR010000059">
    <property type="protein sequence ID" value="MBI4726557.1"/>
    <property type="molecule type" value="Genomic_DNA"/>
</dbReference>
<evidence type="ECO:0000313" key="3">
    <source>
        <dbReference type="Proteomes" id="UP000736328"/>
    </source>
</evidence>
<dbReference type="CDD" id="cd07715">
    <property type="entry name" value="TaR3-like_MBL-fold"/>
    <property type="match status" value="1"/>
</dbReference>
<dbReference type="Proteomes" id="UP000736328">
    <property type="component" value="Unassembled WGS sequence"/>
</dbReference>
<dbReference type="PANTHER" id="PTHR42663">
    <property type="entry name" value="HYDROLASE C777.06C-RELATED-RELATED"/>
    <property type="match status" value="1"/>
</dbReference>
<gene>
    <name evidence="2" type="ORF">HY768_04940</name>
</gene>
<dbReference type="InterPro" id="IPR001279">
    <property type="entry name" value="Metallo-B-lactamas"/>
</dbReference>
<feature type="domain" description="Metallo-beta-lactamase" evidence="1">
    <location>
        <begin position="38"/>
        <end position="240"/>
    </location>
</feature>